<dbReference type="Gene3D" id="2.170.16.10">
    <property type="entry name" value="Hedgehog/Intein (Hint) domain"/>
    <property type="match status" value="1"/>
</dbReference>
<dbReference type="InterPro" id="IPR003959">
    <property type="entry name" value="ATPase_AAA_core"/>
</dbReference>
<keyword evidence="4" id="KW-0547">Nucleotide-binding</keyword>
<evidence type="ECO:0000259" key="9">
    <source>
        <dbReference type="SMART" id="SM00382"/>
    </source>
</evidence>
<dbReference type="PROSITE" id="PS50818">
    <property type="entry name" value="INTEIN_C_TER"/>
    <property type="match status" value="1"/>
</dbReference>
<dbReference type="InterPro" id="IPR003593">
    <property type="entry name" value="AAA+_ATPase"/>
</dbReference>
<comment type="similarity">
    <text evidence="1">Belongs to the activator 1 small subunits family. RfcS subfamily.</text>
</comment>
<evidence type="ECO:0000256" key="5">
    <source>
        <dbReference type="ARBA" id="ARBA00022840"/>
    </source>
</evidence>
<dbReference type="CDD" id="cd00081">
    <property type="entry name" value="Hint"/>
    <property type="match status" value="1"/>
</dbReference>
<feature type="domain" description="Hint" evidence="7">
    <location>
        <begin position="517"/>
        <end position="566"/>
    </location>
</feature>
<gene>
    <name evidence="10" type="ORF">C463_09404</name>
</gene>
<dbReference type="InterPro" id="IPR008921">
    <property type="entry name" value="DNA_pol3_clamp-load_cplx_C"/>
</dbReference>
<dbReference type="STRING" id="1227465.C463_09404"/>
<dbReference type="InterPro" id="IPR050238">
    <property type="entry name" value="DNA_Rep/Repair_Clamp_Loader"/>
</dbReference>
<dbReference type="Pfam" id="PF08542">
    <property type="entry name" value="Rep_fac_C"/>
    <property type="match status" value="1"/>
</dbReference>
<dbReference type="GO" id="GO:0005524">
    <property type="term" value="F:ATP binding"/>
    <property type="evidence" value="ECO:0007669"/>
    <property type="project" value="UniProtKB-KW"/>
</dbReference>
<reference evidence="10 11" key="1">
    <citation type="journal article" date="2014" name="PLoS Genet.">
        <title>Phylogenetically driven sequencing of extremely halophilic archaea reveals strategies for static and dynamic osmo-response.</title>
        <authorList>
            <person name="Becker E.A."/>
            <person name="Seitzer P.M."/>
            <person name="Tritt A."/>
            <person name="Larsen D."/>
            <person name="Krusor M."/>
            <person name="Yao A.I."/>
            <person name="Wu D."/>
            <person name="Madern D."/>
            <person name="Eisen J.A."/>
            <person name="Darling A.E."/>
            <person name="Facciotti M.T."/>
        </authorList>
    </citation>
    <scope>NUCLEOTIDE SEQUENCE [LARGE SCALE GENOMIC DNA]</scope>
    <source>
        <strain evidence="10 11">DSM 19288</strain>
    </source>
</reference>
<evidence type="ECO:0000256" key="3">
    <source>
        <dbReference type="ARBA" id="ARBA00022705"/>
    </source>
</evidence>
<dbReference type="OrthoDB" id="7928at2157"/>
<feature type="domain" description="Hint" evidence="8">
    <location>
        <begin position="123"/>
        <end position="226"/>
    </location>
</feature>
<dbReference type="Gene3D" id="3.40.50.300">
    <property type="entry name" value="P-loop containing nucleotide triphosphate hydrolases"/>
    <property type="match status" value="2"/>
</dbReference>
<proteinExistence type="inferred from homology"/>
<dbReference type="SMART" id="SM00382">
    <property type="entry name" value="AAA"/>
    <property type="match status" value="1"/>
</dbReference>
<dbReference type="PANTHER" id="PTHR11669:SF20">
    <property type="entry name" value="REPLICATION FACTOR C SUBUNIT 4"/>
    <property type="match status" value="1"/>
</dbReference>
<organism evidence="10 11">
    <name type="scientific">Halorubrum californiense DSM 19288</name>
    <dbReference type="NCBI Taxonomy" id="1227465"/>
    <lineage>
        <taxon>Archaea</taxon>
        <taxon>Methanobacteriati</taxon>
        <taxon>Methanobacteriota</taxon>
        <taxon>Stenosarchaea group</taxon>
        <taxon>Halobacteria</taxon>
        <taxon>Halobacteriales</taxon>
        <taxon>Haloferacaceae</taxon>
        <taxon>Halorubrum</taxon>
    </lineage>
</organism>
<dbReference type="SUPFAM" id="SSF52540">
    <property type="entry name" value="P-loop containing nucleoside triphosphate hydrolases"/>
    <property type="match status" value="1"/>
</dbReference>
<evidence type="ECO:0000313" key="10">
    <source>
        <dbReference type="EMBL" id="ELZ43871.1"/>
    </source>
</evidence>
<dbReference type="GO" id="GO:0016887">
    <property type="term" value="F:ATP hydrolysis activity"/>
    <property type="evidence" value="ECO:0007669"/>
    <property type="project" value="InterPro"/>
</dbReference>
<dbReference type="Pfam" id="PF14890">
    <property type="entry name" value="Intein_splicing"/>
    <property type="match status" value="1"/>
</dbReference>
<dbReference type="GO" id="GO:0005663">
    <property type="term" value="C:DNA replication factor C complex"/>
    <property type="evidence" value="ECO:0007669"/>
    <property type="project" value="TreeGrafter"/>
</dbReference>
<dbReference type="Proteomes" id="UP000011586">
    <property type="component" value="Unassembled WGS sequence"/>
</dbReference>
<accession>M0E7R4</accession>
<comment type="caution">
    <text evidence="10">The sequence shown here is derived from an EMBL/GenBank/DDBJ whole genome shotgun (WGS) entry which is preliminary data.</text>
</comment>
<name>M0E7R4_9EURY</name>
<dbReference type="InterPro" id="IPR013748">
    <property type="entry name" value="Rep_factorC_C"/>
</dbReference>
<dbReference type="PATRIC" id="fig|1227465.4.peg.1857"/>
<dbReference type="CDD" id="cd18140">
    <property type="entry name" value="HLD_clamp_RFC"/>
    <property type="match status" value="1"/>
</dbReference>
<dbReference type="Gene3D" id="3.40.91.30">
    <property type="match status" value="1"/>
</dbReference>
<keyword evidence="3" id="KW-0235">DNA replication</keyword>
<feature type="domain" description="AAA+ ATPase" evidence="9">
    <location>
        <begin position="48"/>
        <end position="196"/>
    </location>
</feature>
<evidence type="ECO:0000259" key="7">
    <source>
        <dbReference type="SMART" id="SM00305"/>
    </source>
</evidence>
<dbReference type="NCBIfam" id="TIGR01443">
    <property type="entry name" value="intein_Cterm"/>
    <property type="match status" value="1"/>
</dbReference>
<dbReference type="AlphaFoldDB" id="M0E7R4"/>
<dbReference type="EMBL" id="AOJK01000041">
    <property type="protein sequence ID" value="ELZ43871.1"/>
    <property type="molecule type" value="Genomic_DNA"/>
</dbReference>
<protein>
    <recommendedName>
        <fullName evidence="2">Replication factor C small subunit</fullName>
    </recommendedName>
    <alternativeName>
        <fullName evidence="6">Clamp loader small subunit</fullName>
    </alternativeName>
</protein>
<dbReference type="GO" id="GO:0006261">
    <property type="term" value="P:DNA-templated DNA replication"/>
    <property type="evidence" value="ECO:0007669"/>
    <property type="project" value="TreeGrafter"/>
</dbReference>
<dbReference type="Gene3D" id="1.10.8.60">
    <property type="match status" value="1"/>
</dbReference>
<sequence>MSEADEQQAATATGREIWIEKYRPQTLDDIHGQEEIVERLQSYIAQDDVPHLLFSGPAGIGKTTAATAIAREIYGEDNWRGNFLELNASDQRGIDVVRDRIKGFARSSFGGDFRIVFLDESDSLCVPPGTEVVTGYPSKPEVKPIEEVSGEGEPIPSVNFETNEIQSDNGKLVDSGTADFLEVELEDGRTTVASPTHPFFVVGEDGRLVEKELRELSPGDEIADFKDDIGVSKCEICESWTAGRFCSMDCKDEGHSREMRGDGNPMYGTEWSDERRKKIVDKLSDGRFAGSNNPNYDGEFHGVNVWEMDEETVERVRETISEMRSGTSWEEWVVDADPDEVKADIGAATVEWWESLDDDERQAVIDKSVENCDYPVCDITGDNNPMRDPEVAQKVSEALKGHEPTGGENIRHSDELGHLVRSDWEYDVAKALQEAGIEYEYEPAFELSDSVYHPDFLLGETVIEVKGVAELWGQTEKVEEFLETYGDEYTYVVVGDGAMPHHEHYEKEEFEPAVVTDGGVQSVQTVAINSIEYSHRGRAYNISMEGTPNFMLANGVLTHNTDDAQSALRRTMEQFSDNTRFILSCNYSSKIIDPIQSRCAVFRFSPLSDEAVSGMVREIAAAEEIEVTDAGVDALVYAADGDMRRAINSLQAAATTGDVVDEEAVYAITATARPEEIESMVTDALAGDFARARSTLDTRAIRDVYKRQLDTLLTETGMAGGDVIDQLHRSVWEFDLNEREAVRLMERIGEADYRIAEGANEQVQLESLLAALTLDE</sequence>
<dbReference type="PROSITE" id="PS50817">
    <property type="entry name" value="INTEIN_N_TER"/>
    <property type="match status" value="1"/>
</dbReference>
<evidence type="ECO:0000256" key="2">
    <source>
        <dbReference type="ARBA" id="ARBA00014164"/>
    </source>
</evidence>
<keyword evidence="5" id="KW-0067">ATP-binding</keyword>
<dbReference type="GO" id="GO:0003689">
    <property type="term" value="F:DNA clamp loader activity"/>
    <property type="evidence" value="ECO:0007669"/>
    <property type="project" value="TreeGrafter"/>
</dbReference>
<dbReference type="Pfam" id="PF00004">
    <property type="entry name" value="AAA"/>
    <property type="match status" value="1"/>
</dbReference>
<dbReference type="InterPro" id="IPR036844">
    <property type="entry name" value="Hint_dom_sf"/>
</dbReference>
<dbReference type="CDD" id="cd00009">
    <property type="entry name" value="AAA"/>
    <property type="match status" value="1"/>
</dbReference>
<dbReference type="InterPro" id="IPR003586">
    <property type="entry name" value="Hint_dom_C"/>
</dbReference>
<dbReference type="SUPFAM" id="SSF48019">
    <property type="entry name" value="post-AAA+ oligomerization domain-like"/>
    <property type="match status" value="1"/>
</dbReference>
<dbReference type="InterPro" id="IPR006141">
    <property type="entry name" value="Intein_N"/>
</dbReference>
<evidence type="ECO:0000313" key="11">
    <source>
        <dbReference type="Proteomes" id="UP000011586"/>
    </source>
</evidence>
<dbReference type="InterPro" id="IPR030934">
    <property type="entry name" value="Intein_C"/>
</dbReference>
<dbReference type="InterPro" id="IPR027417">
    <property type="entry name" value="P-loop_NTPase"/>
</dbReference>
<dbReference type="SMART" id="SM00305">
    <property type="entry name" value="HintC"/>
    <property type="match status" value="1"/>
</dbReference>
<keyword evidence="11" id="KW-1185">Reference proteome</keyword>
<dbReference type="GO" id="GO:0016539">
    <property type="term" value="P:intein-mediated protein splicing"/>
    <property type="evidence" value="ECO:0007669"/>
    <property type="project" value="InterPro"/>
</dbReference>
<dbReference type="Gene3D" id="1.20.272.10">
    <property type="match status" value="1"/>
</dbReference>
<dbReference type="SUPFAM" id="SSF51294">
    <property type="entry name" value="Hedgehog/intein (Hint) domain"/>
    <property type="match status" value="1"/>
</dbReference>
<dbReference type="GO" id="GO:0003677">
    <property type="term" value="F:DNA binding"/>
    <property type="evidence" value="ECO:0007669"/>
    <property type="project" value="InterPro"/>
</dbReference>
<dbReference type="FunFam" id="1.20.272.10:FF:000029">
    <property type="entry name" value="Replication factor C small subunit"/>
    <property type="match status" value="1"/>
</dbReference>
<dbReference type="InterPro" id="IPR047854">
    <property type="entry name" value="RFC_lid"/>
</dbReference>
<dbReference type="PANTHER" id="PTHR11669">
    <property type="entry name" value="REPLICATION FACTOR C / DNA POLYMERASE III GAMMA-TAU SUBUNIT"/>
    <property type="match status" value="1"/>
</dbReference>
<evidence type="ECO:0000256" key="4">
    <source>
        <dbReference type="ARBA" id="ARBA00022741"/>
    </source>
</evidence>
<dbReference type="SMART" id="SM00306">
    <property type="entry name" value="HintN"/>
    <property type="match status" value="1"/>
</dbReference>
<evidence type="ECO:0000259" key="8">
    <source>
        <dbReference type="SMART" id="SM00306"/>
    </source>
</evidence>
<dbReference type="InterPro" id="IPR003587">
    <property type="entry name" value="Hint_dom_N"/>
</dbReference>
<dbReference type="GO" id="GO:0006281">
    <property type="term" value="P:DNA repair"/>
    <property type="evidence" value="ECO:0007669"/>
    <property type="project" value="TreeGrafter"/>
</dbReference>
<evidence type="ECO:0000256" key="6">
    <source>
        <dbReference type="ARBA" id="ARBA00031749"/>
    </source>
</evidence>
<evidence type="ECO:0000256" key="1">
    <source>
        <dbReference type="ARBA" id="ARBA00009668"/>
    </source>
</evidence>